<gene>
    <name evidence="2" type="ORF">ACFP9W_01120</name>
</gene>
<dbReference type="InterPro" id="IPR024684">
    <property type="entry name" value="Tscrpt_act_PerC/SfV_Orf40"/>
</dbReference>
<protein>
    <submittedName>
        <fullName evidence="2">PerC family transcriptional regulator</fullName>
    </submittedName>
</protein>
<keyword evidence="3" id="KW-1185">Reference proteome</keyword>
<reference evidence="3" key="1">
    <citation type="journal article" date="2019" name="Int. J. Syst. Evol. Microbiol.">
        <title>The Global Catalogue of Microorganisms (GCM) 10K type strain sequencing project: providing services to taxonomists for standard genome sequencing and annotation.</title>
        <authorList>
            <consortium name="The Broad Institute Genomics Platform"/>
            <consortium name="The Broad Institute Genome Sequencing Center for Infectious Disease"/>
            <person name="Wu L."/>
            <person name="Ma J."/>
        </authorList>
    </citation>
    <scope>NUCLEOTIDE SEQUENCE [LARGE SCALE GENOMIC DNA]</scope>
    <source>
        <strain evidence="3">CGMCC 1.18518</strain>
    </source>
</reference>
<dbReference type="Pfam" id="PF06069">
    <property type="entry name" value="PerC"/>
    <property type="match status" value="1"/>
</dbReference>
<evidence type="ECO:0000313" key="2">
    <source>
        <dbReference type="EMBL" id="MFC6376726.1"/>
    </source>
</evidence>
<dbReference type="Proteomes" id="UP001596230">
    <property type="component" value="Unassembled WGS sequence"/>
</dbReference>
<sequence>MVRDEKAEKLEQAGLYRRAACRWLDVLKTCTEEHDREWVISHRAEIQGKVKPVTVATDNFSDVTRAAAATQDRMGLSKPNGSAFRLKGDRP</sequence>
<organism evidence="2 3">
    <name type="scientific">Tatumella terrea</name>
    <dbReference type="NCBI Taxonomy" id="419007"/>
    <lineage>
        <taxon>Bacteria</taxon>
        <taxon>Pseudomonadati</taxon>
        <taxon>Pseudomonadota</taxon>
        <taxon>Gammaproteobacteria</taxon>
        <taxon>Enterobacterales</taxon>
        <taxon>Erwiniaceae</taxon>
        <taxon>Tatumella</taxon>
    </lineage>
</organism>
<name>A0ABW1VVP7_9GAMM</name>
<dbReference type="RefSeq" id="WP_385945783.1">
    <property type="nucleotide sequence ID" value="NZ_JBHSUB010000002.1"/>
</dbReference>
<evidence type="ECO:0000256" key="1">
    <source>
        <dbReference type="SAM" id="MobiDB-lite"/>
    </source>
</evidence>
<proteinExistence type="predicted"/>
<evidence type="ECO:0000313" key="3">
    <source>
        <dbReference type="Proteomes" id="UP001596230"/>
    </source>
</evidence>
<comment type="caution">
    <text evidence="2">The sequence shown here is derived from an EMBL/GenBank/DDBJ whole genome shotgun (WGS) entry which is preliminary data.</text>
</comment>
<feature type="region of interest" description="Disordered" evidence="1">
    <location>
        <begin position="72"/>
        <end position="91"/>
    </location>
</feature>
<dbReference type="EMBL" id="JBHSUB010000002">
    <property type="protein sequence ID" value="MFC6376726.1"/>
    <property type="molecule type" value="Genomic_DNA"/>
</dbReference>
<accession>A0ABW1VVP7</accession>